<reference evidence="3 4" key="1">
    <citation type="submission" date="2019-07" db="EMBL/GenBank/DDBJ databases">
        <title>Whole genome shotgun sequence of Cellulomonas persica NBRC 101101.</title>
        <authorList>
            <person name="Hosoyama A."/>
            <person name="Uohara A."/>
            <person name="Ohji S."/>
            <person name="Ichikawa N."/>
        </authorList>
    </citation>
    <scope>NUCLEOTIDE SEQUENCE [LARGE SCALE GENOMIC DNA]</scope>
    <source>
        <strain evidence="3 4">NBRC 101101</strain>
    </source>
</reference>
<name>A0A510UYM7_9CELL</name>
<keyword evidence="2" id="KW-1133">Transmembrane helix</keyword>
<accession>A0A510UYM7</accession>
<evidence type="ECO:0008006" key="5">
    <source>
        <dbReference type="Google" id="ProtNLM"/>
    </source>
</evidence>
<evidence type="ECO:0000256" key="2">
    <source>
        <dbReference type="SAM" id="Phobius"/>
    </source>
</evidence>
<sequence length="119" mass="13342">MRSRRRESEVHSITAAPEPLAQDVARRQRRYLVQMGIRLVCFLLTIVTWSHVPLWISLVLVSATVVLPYVAVIFANAGRERRDELEPFVDPREIGPGASSLRLDTSPDTRPDPADGGPR</sequence>
<comment type="caution">
    <text evidence="3">The sequence shown here is derived from an EMBL/GenBank/DDBJ whole genome shotgun (WGS) entry which is preliminary data.</text>
</comment>
<dbReference type="OrthoDB" id="4229919at2"/>
<feature type="transmembrane region" description="Helical" evidence="2">
    <location>
        <begin position="55"/>
        <end position="75"/>
    </location>
</feature>
<proteinExistence type="predicted"/>
<organism evidence="3 4">
    <name type="scientific">Cellulomonas persica</name>
    <dbReference type="NCBI Taxonomy" id="76861"/>
    <lineage>
        <taxon>Bacteria</taxon>
        <taxon>Bacillati</taxon>
        <taxon>Actinomycetota</taxon>
        <taxon>Actinomycetes</taxon>
        <taxon>Micrococcales</taxon>
        <taxon>Cellulomonadaceae</taxon>
        <taxon>Cellulomonas</taxon>
    </lineage>
</organism>
<dbReference type="Proteomes" id="UP000321386">
    <property type="component" value="Unassembled WGS sequence"/>
</dbReference>
<feature type="transmembrane region" description="Helical" evidence="2">
    <location>
        <begin position="31"/>
        <end position="49"/>
    </location>
</feature>
<feature type="region of interest" description="Disordered" evidence="1">
    <location>
        <begin position="86"/>
        <end position="119"/>
    </location>
</feature>
<gene>
    <name evidence="3" type="ORF">CPE01_23540</name>
</gene>
<evidence type="ECO:0000313" key="4">
    <source>
        <dbReference type="Proteomes" id="UP000321386"/>
    </source>
</evidence>
<feature type="compositionally biased region" description="Basic and acidic residues" evidence="1">
    <location>
        <begin position="105"/>
        <end position="119"/>
    </location>
</feature>
<dbReference type="AlphaFoldDB" id="A0A510UYM7"/>
<evidence type="ECO:0000256" key="1">
    <source>
        <dbReference type="SAM" id="MobiDB-lite"/>
    </source>
</evidence>
<dbReference type="Pfam" id="PF11298">
    <property type="entry name" value="DUF3099"/>
    <property type="match status" value="1"/>
</dbReference>
<keyword evidence="2" id="KW-0812">Transmembrane</keyword>
<evidence type="ECO:0000313" key="3">
    <source>
        <dbReference type="EMBL" id="GEK18621.1"/>
    </source>
</evidence>
<protein>
    <recommendedName>
        <fullName evidence="5">DUF3099 domain-containing protein</fullName>
    </recommendedName>
</protein>
<dbReference type="EMBL" id="BJUA01000011">
    <property type="protein sequence ID" value="GEK18621.1"/>
    <property type="molecule type" value="Genomic_DNA"/>
</dbReference>
<dbReference type="RefSeq" id="WP_146806958.1">
    <property type="nucleotide sequence ID" value="NZ_BJUA01000011.1"/>
</dbReference>
<keyword evidence="2" id="KW-0472">Membrane</keyword>
<dbReference type="InterPro" id="IPR021449">
    <property type="entry name" value="DUF3099"/>
</dbReference>
<keyword evidence="4" id="KW-1185">Reference proteome</keyword>